<dbReference type="Proteomes" id="UP000008068">
    <property type="component" value="Unassembled WGS sequence"/>
</dbReference>
<dbReference type="PANTHER" id="PTHR23021:SF38">
    <property type="entry name" value="SERPENTINE RECEPTOR, CLASS T"/>
    <property type="match status" value="1"/>
</dbReference>
<dbReference type="STRING" id="135651.G0MUE3"/>
<protein>
    <recommendedName>
        <fullName evidence="4">Serpentine receptor class gamma</fullName>
    </recommendedName>
</protein>
<dbReference type="PANTHER" id="PTHR23021">
    <property type="entry name" value="SERPENTINE RECEPTOR, CLASS T"/>
    <property type="match status" value="1"/>
</dbReference>
<feature type="transmembrane region" description="Helical" evidence="1">
    <location>
        <begin position="79"/>
        <end position="103"/>
    </location>
</feature>
<dbReference type="HOGENOM" id="CLU_053041_0_1_1"/>
<evidence type="ECO:0000256" key="1">
    <source>
        <dbReference type="SAM" id="Phobius"/>
    </source>
</evidence>
<keyword evidence="1" id="KW-1133">Transmembrane helix</keyword>
<dbReference type="Gene3D" id="1.20.1070.10">
    <property type="entry name" value="Rhodopsin 7-helix transmembrane proteins"/>
    <property type="match status" value="1"/>
</dbReference>
<dbReference type="EMBL" id="GL379812">
    <property type="protein sequence ID" value="EGT44105.1"/>
    <property type="molecule type" value="Genomic_DNA"/>
</dbReference>
<reference evidence="3" key="1">
    <citation type="submission" date="2011-07" db="EMBL/GenBank/DDBJ databases">
        <authorList>
            <consortium name="Caenorhabditis brenneri Sequencing and Analysis Consortium"/>
            <person name="Wilson R.K."/>
        </authorList>
    </citation>
    <scope>NUCLEOTIDE SEQUENCE [LARGE SCALE GENOMIC DNA]</scope>
    <source>
        <strain evidence="3">PB2801</strain>
    </source>
</reference>
<dbReference type="OrthoDB" id="5791147at2759"/>
<sequence length="191" mass="22011">MSSWMGCCISSLVLATIRICDLSSQLKLRRCFDGWKIYFVLFIFLLYCMYPLLLTNPILFNPTYMSWFFDPGVGKDPSLYVNVFHTFINTMTAVGTVVFYGYMAVVFMKESNSSSNKKLTKMQISILLQSFLFCIFHAISAFIYSYMQFFESSETIILIGHIAWQASSASVCIVYLTLNRTIRNSVIRMFC</sequence>
<feature type="transmembrane region" description="Helical" evidence="1">
    <location>
        <begin position="156"/>
        <end position="178"/>
    </location>
</feature>
<dbReference type="AlphaFoldDB" id="G0MUE3"/>
<dbReference type="SUPFAM" id="SSF81321">
    <property type="entry name" value="Family A G protein-coupled receptor-like"/>
    <property type="match status" value="1"/>
</dbReference>
<keyword evidence="1" id="KW-0812">Transmembrane</keyword>
<gene>
    <name evidence="2" type="ORF">CAEBREN_09649</name>
</gene>
<keyword evidence="1" id="KW-0472">Membrane</keyword>
<dbReference type="InParanoid" id="G0MUE3"/>
<proteinExistence type="predicted"/>
<feature type="transmembrane region" description="Helical" evidence="1">
    <location>
        <begin position="124"/>
        <end position="144"/>
    </location>
</feature>
<dbReference type="OMA" id="HAISAFI"/>
<organism evidence="3">
    <name type="scientific">Caenorhabditis brenneri</name>
    <name type="common">Nematode worm</name>
    <dbReference type="NCBI Taxonomy" id="135651"/>
    <lineage>
        <taxon>Eukaryota</taxon>
        <taxon>Metazoa</taxon>
        <taxon>Ecdysozoa</taxon>
        <taxon>Nematoda</taxon>
        <taxon>Chromadorea</taxon>
        <taxon>Rhabditida</taxon>
        <taxon>Rhabditina</taxon>
        <taxon>Rhabditomorpha</taxon>
        <taxon>Rhabditoidea</taxon>
        <taxon>Rhabditidae</taxon>
        <taxon>Peloderinae</taxon>
        <taxon>Caenorhabditis</taxon>
    </lineage>
</organism>
<dbReference type="Pfam" id="PF10321">
    <property type="entry name" value="7TM_GPCR_Srt"/>
    <property type="match status" value="1"/>
</dbReference>
<evidence type="ECO:0000313" key="3">
    <source>
        <dbReference type="Proteomes" id="UP000008068"/>
    </source>
</evidence>
<keyword evidence="3" id="KW-1185">Reference proteome</keyword>
<name>G0MUE3_CAEBE</name>
<dbReference type="InterPro" id="IPR019425">
    <property type="entry name" value="7TM_GPCR_serpentine_rcpt_Srt"/>
</dbReference>
<accession>G0MUE3</accession>
<feature type="transmembrane region" description="Helical" evidence="1">
    <location>
        <begin position="37"/>
        <end position="59"/>
    </location>
</feature>
<evidence type="ECO:0008006" key="4">
    <source>
        <dbReference type="Google" id="ProtNLM"/>
    </source>
</evidence>
<dbReference type="eggNOG" id="ENOG502TGSY">
    <property type="taxonomic scope" value="Eukaryota"/>
</dbReference>
<evidence type="ECO:0000313" key="2">
    <source>
        <dbReference type="EMBL" id="EGT44105.1"/>
    </source>
</evidence>